<dbReference type="SUPFAM" id="SSF142823">
    <property type="entry name" value="ComB-like"/>
    <property type="match status" value="1"/>
</dbReference>
<organism evidence="3 4">
    <name type="scientific">Amycolatopsis rubida</name>
    <dbReference type="NCBI Taxonomy" id="112413"/>
    <lineage>
        <taxon>Bacteria</taxon>
        <taxon>Bacillati</taxon>
        <taxon>Actinomycetota</taxon>
        <taxon>Actinomycetes</taxon>
        <taxon>Pseudonocardiales</taxon>
        <taxon>Pseudonocardiaceae</taxon>
        <taxon>Amycolatopsis</taxon>
    </lineage>
</organism>
<dbReference type="EMBL" id="JAAGNC010000189">
    <property type="protein sequence ID" value="NEC61332.1"/>
    <property type="molecule type" value="Genomic_DNA"/>
</dbReference>
<dbReference type="Pfam" id="PF04029">
    <property type="entry name" value="2-ph_phosp"/>
    <property type="match status" value="1"/>
</dbReference>
<dbReference type="GO" id="GO:0000287">
    <property type="term" value="F:magnesium ion binding"/>
    <property type="evidence" value="ECO:0007669"/>
    <property type="project" value="InterPro"/>
</dbReference>
<name>A0A1I5YWK6_9PSEU</name>
<evidence type="ECO:0000313" key="4">
    <source>
        <dbReference type="Proteomes" id="UP000199137"/>
    </source>
</evidence>
<accession>A0A1I5YWK6</accession>
<dbReference type="Proteomes" id="UP000470404">
    <property type="component" value="Unassembled WGS sequence"/>
</dbReference>
<dbReference type="STRING" id="112413.SAMN05421854_11369"/>
<dbReference type="RefSeq" id="WP_067584620.1">
    <property type="nucleotide sequence ID" value="NZ_FOWC01000013.1"/>
</dbReference>
<evidence type="ECO:0000313" key="2">
    <source>
        <dbReference type="EMBL" id="NEC61332.1"/>
    </source>
</evidence>
<dbReference type="AlphaFoldDB" id="A0A1I5YWK6"/>
<evidence type="ECO:0000313" key="3">
    <source>
        <dbReference type="EMBL" id="SFQ48395.1"/>
    </source>
</evidence>
<reference evidence="3 4" key="1">
    <citation type="submission" date="2016-10" db="EMBL/GenBank/DDBJ databases">
        <authorList>
            <person name="de Groot N.N."/>
        </authorList>
    </citation>
    <scope>NUCLEOTIDE SEQUENCE [LARGE SCALE GENOMIC DNA]</scope>
    <source>
        <strain evidence="3 4">DSM 44637</strain>
    </source>
</reference>
<dbReference type="EMBL" id="FOWC01000013">
    <property type="protein sequence ID" value="SFQ48395.1"/>
    <property type="molecule type" value="Genomic_DNA"/>
</dbReference>
<evidence type="ECO:0000256" key="1">
    <source>
        <dbReference type="ARBA" id="ARBA00021948"/>
    </source>
</evidence>
<proteinExistence type="predicted"/>
<dbReference type="InterPro" id="IPR005238">
    <property type="entry name" value="ComB-like"/>
</dbReference>
<dbReference type="InterPro" id="IPR036702">
    <property type="entry name" value="ComB-like_sf"/>
</dbReference>
<dbReference type="OrthoDB" id="8588453at2"/>
<dbReference type="Gene3D" id="3.90.1560.10">
    <property type="entry name" value="ComB-like"/>
    <property type="match status" value="1"/>
</dbReference>
<reference evidence="2 5" key="2">
    <citation type="submission" date="2020-01" db="EMBL/GenBank/DDBJ databases">
        <title>Insect and environment-associated Actinomycetes.</title>
        <authorList>
            <person name="Currrie C."/>
            <person name="Chevrette M."/>
            <person name="Carlson C."/>
            <person name="Stubbendieck R."/>
            <person name="Wendt-Pienkowski E."/>
        </authorList>
    </citation>
    <scope>NUCLEOTIDE SEQUENCE [LARGE SCALE GENOMIC DNA]</scope>
    <source>
        <strain evidence="2 5">SID8386</strain>
    </source>
</reference>
<keyword evidence="5" id="KW-1185">Reference proteome</keyword>
<evidence type="ECO:0000313" key="5">
    <source>
        <dbReference type="Proteomes" id="UP000470404"/>
    </source>
</evidence>
<protein>
    <recommendedName>
        <fullName evidence="1">Probable 2-phosphosulfolactate phosphatase</fullName>
    </recommendedName>
</protein>
<sequence length="245" mass="24518">MDIAAQHGADVRLEWGAEGVGILGRECAVLIIVDVLSFSTTTDLVVSRGGRVLPVRWRDERGIAEARGAGAVVAGEGEWTLRPSSVTEIPSGTLLALPSPNGATLCAAAAKTGAHVLAGCLRNASATAAKAEEIAAGQPIGVIPAGERWGVDMFGEGAESGPLRPCVEDQLGAGAIVSALTGSRSAEAALSAAACAATDVPAALRGCTSGRELAATGHGTDVILAAQHDVSDSVARLSRGILEGP</sequence>
<dbReference type="GO" id="GO:0050532">
    <property type="term" value="F:2-phosphosulfolactate phosphatase activity"/>
    <property type="evidence" value="ECO:0007669"/>
    <property type="project" value="InterPro"/>
</dbReference>
<dbReference type="Proteomes" id="UP000199137">
    <property type="component" value="Unassembled WGS sequence"/>
</dbReference>
<gene>
    <name evidence="2" type="ORF">G3I59_38465</name>
    <name evidence="3" type="ORF">SAMN05421854_11369</name>
</gene>